<protein>
    <submittedName>
        <fullName evidence="2">Uncharacterized protein</fullName>
    </submittedName>
</protein>
<dbReference type="EMBL" id="BMAV01006986">
    <property type="protein sequence ID" value="GFY49370.1"/>
    <property type="molecule type" value="Genomic_DNA"/>
</dbReference>
<name>A0A8X6X9C9_9ARAC</name>
<dbReference type="AlphaFoldDB" id="A0A8X6X9C9"/>
<accession>A0A8X6X9C9</accession>
<evidence type="ECO:0000256" key="1">
    <source>
        <dbReference type="SAM" id="MobiDB-lite"/>
    </source>
</evidence>
<organism evidence="2 3">
    <name type="scientific">Trichonephila inaurata madagascariensis</name>
    <dbReference type="NCBI Taxonomy" id="2747483"/>
    <lineage>
        <taxon>Eukaryota</taxon>
        <taxon>Metazoa</taxon>
        <taxon>Ecdysozoa</taxon>
        <taxon>Arthropoda</taxon>
        <taxon>Chelicerata</taxon>
        <taxon>Arachnida</taxon>
        <taxon>Araneae</taxon>
        <taxon>Araneomorphae</taxon>
        <taxon>Entelegynae</taxon>
        <taxon>Araneoidea</taxon>
        <taxon>Nephilidae</taxon>
        <taxon>Trichonephila</taxon>
        <taxon>Trichonephila inaurata</taxon>
    </lineage>
</organism>
<feature type="compositionally biased region" description="Polar residues" evidence="1">
    <location>
        <begin position="62"/>
        <end position="74"/>
    </location>
</feature>
<evidence type="ECO:0000313" key="2">
    <source>
        <dbReference type="EMBL" id="GFY49370.1"/>
    </source>
</evidence>
<keyword evidence="3" id="KW-1185">Reference proteome</keyword>
<gene>
    <name evidence="2" type="ORF">TNIN_442331</name>
</gene>
<reference evidence="2" key="1">
    <citation type="submission" date="2020-08" db="EMBL/GenBank/DDBJ databases">
        <title>Multicomponent nature underlies the extraordinary mechanical properties of spider dragline silk.</title>
        <authorList>
            <person name="Kono N."/>
            <person name="Nakamura H."/>
            <person name="Mori M."/>
            <person name="Yoshida Y."/>
            <person name="Ohtoshi R."/>
            <person name="Malay A.D."/>
            <person name="Moran D.A.P."/>
            <person name="Tomita M."/>
            <person name="Numata K."/>
            <person name="Arakawa K."/>
        </authorList>
    </citation>
    <scope>NUCLEOTIDE SEQUENCE</scope>
</reference>
<sequence length="74" mass="8545">MKLQKVDLQMTELDVLKGKFVMQTWNYDNENGPTYYQETDLSSDNTSPLKELKNQVGPRDQMLSSPSPYSGNLW</sequence>
<evidence type="ECO:0000313" key="3">
    <source>
        <dbReference type="Proteomes" id="UP000886998"/>
    </source>
</evidence>
<dbReference type="Proteomes" id="UP000886998">
    <property type="component" value="Unassembled WGS sequence"/>
</dbReference>
<proteinExistence type="predicted"/>
<feature type="region of interest" description="Disordered" evidence="1">
    <location>
        <begin position="32"/>
        <end position="74"/>
    </location>
</feature>
<comment type="caution">
    <text evidence="2">The sequence shown here is derived from an EMBL/GenBank/DDBJ whole genome shotgun (WGS) entry which is preliminary data.</text>
</comment>
<feature type="compositionally biased region" description="Polar residues" evidence="1">
    <location>
        <begin position="32"/>
        <end position="48"/>
    </location>
</feature>